<evidence type="ECO:0000256" key="5">
    <source>
        <dbReference type="ARBA" id="ARBA00023136"/>
    </source>
</evidence>
<dbReference type="InterPro" id="IPR018076">
    <property type="entry name" value="T2SS_GspF_dom"/>
</dbReference>
<reference evidence="8 9" key="1">
    <citation type="submission" date="2022-06" db="EMBL/GenBank/DDBJ databases">
        <title>Sequencing the genomes of 1000 actinobacteria strains.</title>
        <authorList>
            <person name="Klenk H.-P."/>
        </authorList>
    </citation>
    <scope>NUCLEOTIDE SEQUENCE [LARGE SCALE GENOMIC DNA]</scope>
    <source>
        <strain evidence="8 9">DSM 41656</strain>
    </source>
</reference>
<keyword evidence="3 6" id="KW-0812">Transmembrane</keyword>
<comment type="caution">
    <text evidence="8">The sequence shown here is derived from an EMBL/GenBank/DDBJ whole genome shotgun (WGS) entry which is preliminary data.</text>
</comment>
<name>A0ABT1J6X3_9ACTN</name>
<dbReference type="RefSeq" id="WP_253802311.1">
    <property type="nucleotide sequence ID" value="NZ_BAAAUB010000052.1"/>
</dbReference>
<evidence type="ECO:0000256" key="6">
    <source>
        <dbReference type="SAM" id="Phobius"/>
    </source>
</evidence>
<sequence>MDWVLAGLPVVAGGAAVQALDVIRRRRVRLRVARCLAVDAPPPRRSARSRLPRAGQRLTVERCLPAIAGLGAAALVGGVSGLALGILAGLAVRRWLPRVRSPAARASEAEQERLIRQLPLTSELLAACLGSCSSPAQAAAVVAESVDAPMRGRLASVAAQLSLGAAPEACWEQLAADCPPLGPLAQCLVRTSVSGAPPAAALTGLAQSQRAAAMRAAHARVRRAGVLATAPLGLCFLPAFVLIGVAPVVMGLTSLFAQHV</sequence>
<keyword evidence="9" id="KW-1185">Reference proteome</keyword>
<evidence type="ECO:0000313" key="9">
    <source>
        <dbReference type="Proteomes" id="UP001206483"/>
    </source>
</evidence>
<keyword evidence="2" id="KW-1003">Cell membrane</keyword>
<feature type="transmembrane region" description="Helical" evidence="6">
    <location>
        <begin position="224"/>
        <end position="257"/>
    </location>
</feature>
<evidence type="ECO:0000256" key="1">
    <source>
        <dbReference type="ARBA" id="ARBA00004651"/>
    </source>
</evidence>
<dbReference type="Proteomes" id="UP001206483">
    <property type="component" value="Unassembled WGS sequence"/>
</dbReference>
<comment type="subcellular location">
    <subcellularLocation>
        <location evidence="1">Cell membrane</location>
        <topology evidence="1">Multi-pass membrane protein</topology>
    </subcellularLocation>
</comment>
<evidence type="ECO:0000313" key="8">
    <source>
        <dbReference type="EMBL" id="MCP2312868.1"/>
    </source>
</evidence>
<proteinExistence type="predicted"/>
<accession>A0ABT1J6X3</accession>
<evidence type="ECO:0000256" key="3">
    <source>
        <dbReference type="ARBA" id="ARBA00022692"/>
    </source>
</evidence>
<feature type="domain" description="Type II secretion system protein GspF" evidence="7">
    <location>
        <begin position="123"/>
        <end position="245"/>
    </location>
</feature>
<evidence type="ECO:0000259" key="7">
    <source>
        <dbReference type="Pfam" id="PF00482"/>
    </source>
</evidence>
<evidence type="ECO:0000256" key="2">
    <source>
        <dbReference type="ARBA" id="ARBA00022475"/>
    </source>
</evidence>
<keyword evidence="4 6" id="KW-1133">Transmembrane helix</keyword>
<evidence type="ECO:0000256" key="4">
    <source>
        <dbReference type="ARBA" id="ARBA00022989"/>
    </source>
</evidence>
<dbReference type="EMBL" id="JAMZDX010000006">
    <property type="protein sequence ID" value="MCP2312868.1"/>
    <property type="molecule type" value="Genomic_DNA"/>
</dbReference>
<protein>
    <submittedName>
        <fullName evidence="8">Pilus assembly protein TadC</fullName>
    </submittedName>
</protein>
<feature type="transmembrane region" description="Helical" evidence="6">
    <location>
        <begin position="66"/>
        <end position="92"/>
    </location>
</feature>
<dbReference type="PANTHER" id="PTHR35007">
    <property type="entry name" value="INTEGRAL MEMBRANE PROTEIN-RELATED"/>
    <property type="match status" value="1"/>
</dbReference>
<dbReference type="PANTHER" id="PTHR35007:SF3">
    <property type="entry name" value="POSSIBLE CONSERVED ALANINE RICH MEMBRANE PROTEIN"/>
    <property type="match status" value="1"/>
</dbReference>
<keyword evidence="5 6" id="KW-0472">Membrane</keyword>
<organism evidence="8 9">
    <name type="scientific">Kitasatospora paracochleata</name>
    <dbReference type="NCBI Taxonomy" id="58354"/>
    <lineage>
        <taxon>Bacteria</taxon>
        <taxon>Bacillati</taxon>
        <taxon>Actinomycetota</taxon>
        <taxon>Actinomycetes</taxon>
        <taxon>Kitasatosporales</taxon>
        <taxon>Streptomycetaceae</taxon>
        <taxon>Kitasatospora</taxon>
    </lineage>
</organism>
<dbReference type="Pfam" id="PF00482">
    <property type="entry name" value="T2SSF"/>
    <property type="match status" value="1"/>
</dbReference>
<gene>
    <name evidence="8" type="ORF">FHR36_006049</name>
</gene>